<dbReference type="PANTHER" id="PTHR19422">
    <property type="entry name" value="GAG RETROVIRAL POLYPROTEIN"/>
    <property type="match status" value="1"/>
</dbReference>
<dbReference type="Pfam" id="PF00692">
    <property type="entry name" value="dUTPase"/>
    <property type="match status" value="1"/>
</dbReference>
<dbReference type="EMBL" id="VZSB01000841">
    <property type="protein sequence ID" value="NWW99599.1"/>
    <property type="molecule type" value="Genomic_DNA"/>
</dbReference>
<reference evidence="5 6" key="1">
    <citation type="submission" date="2019-09" db="EMBL/GenBank/DDBJ databases">
        <title>Bird 10,000 Genomes (B10K) Project - Family phase.</title>
        <authorList>
            <person name="Zhang G."/>
        </authorList>
    </citation>
    <scope>NUCLEOTIDE SEQUENCE [LARGE SCALE GENOMIC DNA]</scope>
    <source>
        <strain evidence="5">OUT-0007</strain>
        <tissue evidence="5">Blood</tissue>
    </source>
</reference>
<dbReference type="GO" id="GO:0006508">
    <property type="term" value="P:proteolysis"/>
    <property type="evidence" value="ECO:0007669"/>
    <property type="project" value="UniProtKB-KW"/>
</dbReference>
<feature type="non-terminal residue" evidence="5">
    <location>
        <position position="156"/>
    </location>
</feature>
<dbReference type="Proteomes" id="UP000546235">
    <property type="component" value="Unassembled WGS sequence"/>
</dbReference>
<feature type="non-terminal residue" evidence="5">
    <location>
        <position position="1"/>
    </location>
</feature>
<dbReference type="GO" id="GO:0004190">
    <property type="term" value="F:aspartic-type endopeptidase activity"/>
    <property type="evidence" value="ECO:0007669"/>
    <property type="project" value="UniProtKB-KW"/>
</dbReference>
<dbReference type="AlphaFoldDB" id="A0A7K6SQ65"/>
<evidence type="ECO:0000313" key="6">
    <source>
        <dbReference type="Proteomes" id="UP000546235"/>
    </source>
</evidence>
<dbReference type="InterPro" id="IPR036157">
    <property type="entry name" value="dUTPase-like_sf"/>
</dbReference>
<evidence type="ECO:0000259" key="4">
    <source>
        <dbReference type="PROSITE" id="PS50175"/>
    </source>
</evidence>
<dbReference type="PROSITE" id="PS50175">
    <property type="entry name" value="ASP_PROT_RETROV"/>
    <property type="match status" value="1"/>
</dbReference>
<dbReference type="InterPro" id="IPR001995">
    <property type="entry name" value="Peptidase_A2_cat"/>
</dbReference>
<evidence type="ECO:0000256" key="3">
    <source>
        <dbReference type="ARBA" id="ARBA00022801"/>
    </source>
</evidence>
<proteinExistence type="predicted"/>
<dbReference type="SUPFAM" id="SSF51283">
    <property type="entry name" value="dUTPase-like"/>
    <property type="match status" value="1"/>
</dbReference>
<keyword evidence="2" id="KW-0064">Aspartyl protease</keyword>
<evidence type="ECO:0000256" key="2">
    <source>
        <dbReference type="ARBA" id="ARBA00022750"/>
    </source>
</evidence>
<dbReference type="Gene3D" id="2.70.40.10">
    <property type="match status" value="1"/>
</dbReference>
<feature type="domain" description="Peptidase A2" evidence="4">
    <location>
        <begin position="143"/>
        <end position="156"/>
    </location>
</feature>
<accession>A0A7K6SQ65</accession>
<evidence type="ECO:0000256" key="1">
    <source>
        <dbReference type="ARBA" id="ARBA00022670"/>
    </source>
</evidence>
<dbReference type="CDD" id="cd07557">
    <property type="entry name" value="trimeric_dUTPase"/>
    <property type="match status" value="1"/>
</dbReference>
<evidence type="ECO:0000313" key="5">
    <source>
        <dbReference type="EMBL" id="NWW99599.1"/>
    </source>
</evidence>
<sequence length="156" mass="16157">AGSAGVDVETTVEITLVDSKVHCILSNMKGPLGHGLCALLLGRSSTSKQGIFVLPGVIDGDYTGVIMIMLQTTASPVNVSKGAKIAQLIPFKSCVPKSGERIRGNTGFGSTGPPEILLALNIQKSKPEETVKIVGPSDETLTLKMIIDAGADVTVI</sequence>
<gene>
    <name evidence="5" type="primary">Ervk9_0</name>
    <name evidence="5" type="ORF">CALNIC_R04070</name>
</gene>
<keyword evidence="3" id="KW-0378">Hydrolase</keyword>
<protein>
    <submittedName>
        <fullName evidence="5">POK9 protein</fullName>
    </submittedName>
</protein>
<name>A0A7K6SQ65_CALNI</name>
<dbReference type="PANTHER" id="PTHR19422:SF123">
    <property type="entry name" value="RT1 CLASS I, LOCUS CE15"/>
    <property type="match status" value="1"/>
</dbReference>
<comment type="caution">
    <text evidence="5">The sequence shown here is derived from an EMBL/GenBank/DDBJ whole genome shotgun (WGS) entry which is preliminary data.</text>
</comment>
<dbReference type="InterPro" id="IPR051592">
    <property type="entry name" value="HERV-K_Pro_peptidase_A2"/>
</dbReference>
<organism evidence="5 6">
    <name type="scientific">Caloenas nicobarica</name>
    <name type="common">Nicobar pigeon</name>
    <dbReference type="NCBI Taxonomy" id="187106"/>
    <lineage>
        <taxon>Eukaryota</taxon>
        <taxon>Metazoa</taxon>
        <taxon>Chordata</taxon>
        <taxon>Craniata</taxon>
        <taxon>Vertebrata</taxon>
        <taxon>Euteleostomi</taxon>
        <taxon>Archelosauria</taxon>
        <taxon>Archosauria</taxon>
        <taxon>Dinosauria</taxon>
        <taxon>Saurischia</taxon>
        <taxon>Theropoda</taxon>
        <taxon>Coelurosauria</taxon>
        <taxon>Aves</taxon>
        <taxon>Neognathae</taxon>
        <taxon>Neoaves</taxon>
        <taxon>Columbimorphae</taxon>
        <taxon>Columbiformes</taxon>
        <taxon>Columbidae</taxon>
        <taxon>Caloenas</taxon>
    </lineage>
</organism>
<dbReference type="InterPro" id="IPR033704">
    <property type="entry name" value="dUTPase_trimeric"/>
</dbReference>
<keyword evidence="6" id="KW-1185">Reference proteome</keyword>
<dbReference type="InterPro" id="IPR029054">
    <property type="entry name" value="dUTPase-like"/>
</dbReference>
<keyword evidence="1" id="KW-0645">Protease</keyword>